<dbReference type="AlphaFoldDB" id="A0A6P6R233"/>
<sequence length="352" mass="40636">MDCINTTQMEPKNSTNVSSVFTHQVLPVLYTIICACAFILNGLAAWIFFRVPTSSALVVYLKNMVVADVLMLFTYPWRVVGDLGYGGLQLKLIVCRYTAVLFYLSMYTGITFMSLISLERYFKIVRNTFGMSSFLQRVSVAKALALLTWGIMMFFMLPNAILTNQPMPKVFSCMALKSELGRRWHEISAHFNVGVFWVAFLLMGFCYTSIACHVYRSYKRVQQDSSMARRRSNRSIFSLLAVFVFCFVPYHVCRVPYTLSQSHKDDFSAYSCFILFQVKEAMLFLSALNVCLDPVIYFFMCRTFRESLLQKMSSVNHKNRRPSKRHWAQYQQSVIEQQSKTSITHLQDGKDI</sequence>
<feature type="transmembrane region" description="Helical" evidence="10">
    <location>
        <begin position="194"/>
        <end position="215"/>
    </location>
</feature>
<keyword evidence="5 9" id="KW-0297">G-protein coupled receptor</keyword>
<comment type="similarity">
    <text evidence="9">Belongs to the G-protein coupled receptor 1 family.</text>
</comment>
<dbReference type="PROSITE" id="PS50262">
    <property type="entry name" value="G_PROTEIN_RECEP_F1_2"/>
    <property type="match status" value="1"/>
</dbReference>
<dbReference type="RefSeq" id="XP_026138945.1">
    <property type="nucleotide sequence ID" value="XM_026283160.1"/>
</dbReference>
<evidence type="ECO:0000256" key="8">
    <source>
        <dbReference type="ARBA" id="ARBA00023224"/>
    </source>
</evidence>
<keyword evidence="6 10" id="KW-0472">Membrane</keyword>
<dbReference type="PANTHER" id="PTHR24233:SF3">
    <property type="entry name" value="P2Y PURINOCEPTOR 14"/>
    <property type="match status" value="1"/>
</dbReference>
<dbReference type="Gene3D" id="1.20.1070.10">
    <property type="entry name" value="Rhodopsin 7-helix transmembrane proteins"/>
    <property type="match status" value="1"/>
</dbReference>
<evidence type="ECO:0000256" key="1">
    <source>
        <dbReference type="ARBA" id="ARBA00004651"/>
    </source>
</evidence>
<feature type="transmembrane region" description="Helical" evidence="10">
    <location>
        <begin position="97"/>
        <end position="118"/>
    </location>
</feature>
<dbReference type="GO" id="GO:0045028">
    <property type="term" value="F:G protein-coupled purinergic nucleotide receptor activity"/>
    <property type="evidence" value="ECO:0007669"/>
    <property type="project" value="TreeGrafter"/>
</dbReference>
<feature type="transmembrane region" description="Helical" evidence="10">
    <location>
        <begin position="236"/>
        <end position="252"/>
    </location>
</feature>
<protein>
    <submittedName>
        <fullName evidence="13">P2Y purinoceptor 14-like</fullName>
    </submittedName>
</protein>
<reference evidence="13" key="1">
    <citation type="submission" date="2025-08" db="UniProtKB">
        <authorList>
            <consortium name="RefSeq"/>
        </authorList>
    </citation>
    <scope>IDENTIFICATION</scope>
    <source>
        <strain evidence="13">Wakin</strain>
        <tissue evidence="13">Muscle</tissue>
    </source>
</reference>
<keyword evidence="3 9" id="KW-0812">Transmembrane</keyword>
<evidence type="ECO:0000256" key="7">
    <source>
        <dbReference type="ARBA" id="ARBA00023170"/>
    </source>
</evidence>
<evidence type="ECO:0000256" key="4">
    <source>
        <dbReference type="ARBA" id="ARBA00022989"/>
    </source>
</evidence>
<evidence type="ECO:0000256" key="6">
    <source>
        <dbReference type="ARBA" id="ARBA00023136"/>
    </source>
</evidence>
<accession>A0A6P6R233</accession>
<feature type="transmembrane region" description="Helical" evidence="10">
    <location>
        <begin position="28"/>
        <end position="49"/>
    </location>
</feature>
<keyword evidence="2" id="KW-1003">Cell membrane</keyword>
<organism evidence="12 13">
    <name type="scientific">Carassius auratus</name>
    <name type="common">Goldfish</name>
    <dbReference type="NCBI Taxonomy" id="7957"/>
    <lineage>
        <taxon>Eukaryota</taxon>
        <taxon>Metazoa</taxon>
        <taxon>Chordata</taxon>
        <taxon>Craniata</taxon>
        <taxon>Vertebrata</taxon>
        <taxon>Euteleostomi</taxon>
        <taxon>Actinopterygii</taxon>
        <taxon>Neopterygii</taxon>
        <taxon>Teleostei</taxon>
        <taxon>Ostariophysi</taxon>
        <taxon>Cypriniformes</taxon>
        <taxon>Cyprinidae</taxon>
        <taxon>Cyprininae</taxon>
        <taxon>Carassius</taxon>
    </lineage>
</organism>
<evidence type="ECO:0000256" key="3">
    <source>
        <dbReference type="ARBA" id="ARBA00022692"/>
    </source>
</evidence>
<feature type="transmembrane region" description="Helical" evidence="10">
    <location>
        <begin position="139"/>
        <end position="161"/>
    </location>
</feature>
<proteinExistence type="inferred from homology"/>
<dbReference type="PANTHER" id="PTHR24233">
    <property type="entry name" value="P2Y PURINOCEPTOR-RELATED G-PROTEIN COUPLED RECEPTOR"/>
    <property type="match status" value="1"/>
</dbReference>
<dbReference type="GeneID" id="113115591"/>
<dbReference type="InterPro" id="IPR000276">
    <property type="entry name" value="GPCR_Rhodpsn"/>
</dbReference>
<feature type="domain" description="G-protein coupled receptors family 1 profile" evidence="11">
    <location>
        <begin position="40"/>
        <end position="297"/>
    </location>
</feature>
<dbReference type="Pfam" id="PF00001">
    <property type="entry name" value="7tm_1"/>
    <property type="match status" value="1"/>
</dbReference>
<gene>
    <name evidence="13" type="primary">LOC113115591</name>
</gene>
<evidence type="ECO:0000313" key="13">
    <source>
        <dbReference type="RefSeq" id="XP_026138945.1"/>
    </source>
</evidence>
<dbReference type="PROSITE" id="PS00237">
    <property type="entry name" value="G_PROTEIN_RECEP_F1_1"/>
    <property type="match status" value="1"/>
</dbReference>
<dbReference type="InterPro" id="IPR017452">
    <property type="entry name" value="GPCR_Rhodpsn_7TM"/>
</dbReference>
<keyword evidence="12" id="KW-1185">Reference proteome</keyword>
<keyword evidence="8 9" id="KW-0807">Transducer</keyword>
<dbReference type="KEGG" id="caua:113115591"/>
<keyword evidence="4 10" id="KW-1133">Transmembrane helix</keyword>
<feature type="transmembrane region" description="Helical" evidence="10">
    <location>
        <begin position="56"/>
        <end position="77"/>
    </location>
</feature>
<evidence type="ECO:0000256" key="9">
    <source>
        <dbReference type="RuleBase" id="RU000688"/>
    </source>
</evidence>
<evidence type="ECO:0000313" key="12">
    <source>
        <dbReference type="Proteomes" id="UP000515129"/>
    </source>
</evidence>
<evidence type="ECO:0000256" key="5">
    <source>
        <dbReference type="ARBA" id="ARBA00023040"/>
    </source>
</evidence>
<keyword evidence="7 9" id="KW-0675">Receptor</keyword>
<dbReference type="PRINTS" id="PR00237">
    <property type="entry name" value="GPCRRHODOPSN"/>
</dbReference>
<dbReference type="Proteomes" id="UP000515129">
    <property type="component" value="Chromosome 15"/>
</dbReference>
<evidence type="ECO:0000259" key="11">
    <source>
        <dbReference type="PROSITE" id="PS50262"/>
    </source>
</evidence>
<dbReference type="PRINTS" id="PR01157">
    <property type="entry name" value="P2YPURNOCPTR"/>
</dbReference>
<comment type="subcellular location">
    <subcellularLocation>
        <location evidence="1">Cell membrane</location>
        <topology evidence="1">Multi-pass membrane protein</topology>
    </subcellularLocation>
</comment>
<dbReference type="OrthoDB" id="6163051at2759"/>
<feature type="transmembrane region" description="Helical" evidence="10">
    <location>
        <begin position="281"/>
        <end position="301"/>
    </location>
</feature>
<name>A0A6P6R233_CARAU</name>
<dbReference type="GO" id="GO:0005886">
    <property type="term" value="C:plasma membrane"/>
    <property type="evidence" value="ECO:0007669"/>
    <property type="project" value="UniProtKB-SubCell"/>
</dbReference>
<evidence type="ECO:0000256" key="2">
    <source>
        <dbReference type="ARBA" id="ARBA00022475"/>
    </source>
</evidence>
<evidence type="ECO:0000256" key="10">
    <source>
        <dbReference type="SAM" id="Phobius"/>
    </source>
</evidence>
<dbReference type="SUPFAM" id="SSF81321">
    <property type="entry name" value="Family A G protein-coupled receptor-like"/>
    <property type="match status" value="1"/>
</dbReference>